<reference evidence="3 4" key="1">
    <citation type="submission" date="2022-09" db="EMBL/GenBank/DDBJ databases">
        <title>Enrichment on poylsaccharides allowed isolation of novel metabolic and taxonomic groups of Haloarchaea.</title>
        <authorList>
            <person name="Sorokin D.Y."/>
            <person name="Elcheninov A.G."/>
            <person name="Khizhniak T.V."/>
            <person name="Kolganova T.V."/>
            <person name="Kublanov I.V."/>
        </authorList>
    </citation>
    <scope>NUCLEOTIDE SEQUENCE [LARGE SCALE GENOMIC DNA]</scope>
    <source>
        <strain evidence="3 4">AArc-curdl1</strain>
    </source>
</reference>
<protein>
    <recommendedName>
        <fullName evidence="2">DUF7573 domain-containing protein</fullName>
    </recommendedName>
</protein>
<evidence type="ECO:0000313" key="4">
    <source>
        <dbReference type="Proteomes" id="UP001321047"/>
    </source>
</evidence>
<feature type="compositionally biased region" description="Acidic residues" evidence="1">
    <location>
        <begin position="47"/>
        <end position="59"/>
    </location>
</feature>
<dbReference type="EMBL" id="JAOPJZ010000002">
    <property type="protein sequence ID" value="MCU4751112.1"/>
    <property type="molecule type" value="Genomic_DNA"/>
</dbReference>
<keyword evidence="4" id="KW-1185">Reference proteome</keyword>
<evidence type="ECO:0000256" key="1">
    <source>
        <dbReference type="SAM" id="MobiDB-lite"/>
    </source>
</evidence>
<dbReference type="RefSeq" id="WP_342806560.1">
    <property type="nucleotide sequence ID" value="NZ_JAOPJZ010000002.1"/>
</dbReference>
<feature type="compositionally biased region" description="Basic and acidic residues" evidence="1">
    <location>
        <begin position="18"/>
        <end position="37"/>
    </location>
</feature>
<evidence type="ECO:0000259" key="2">
    <source>
        <dbReference type="Pfam" id="PF24458"/>
    </source>
</evidence>
<dbReference type="AlphaFoldDB" id="A0AAP2Z5H7"/>
<evidence type="ECO:0000313" key="3">
    <source>
        <dbReference type="EMBL" id="MCU4751112.1"/>
    </source>
</evidence>
<feature type="region of interest" description="Disordered" evidence="1">
    <location>
        <begin position="1"/>
        <end position="88"/>
    </location>
</feature>
<dbReference type="Pfam" id="PF24458">
    <property type="entry name" value="DUF7573"/>
    <property type="match status" value="1"/>
</dbReference>
<organism evidence="3 4">
    <name type="scientific">Natronosalvus hydrolyticus</name>
    <dbReference type="NCBI Taxonomy" id="2979988"/>
    <lineage>
        <taxon>Archaea</taxon>
        <taxon>Methanobacteriati</taxon>
        <taxon>Methanobacteriota</taxon>
        <taxon>Stenosarchaea group</taxon>
        <taxon>Halobacteria</taxon>
        <taxon>Halobacteriales</taxon>
        <taxon>Natrialbaceae</taxon>
        <taxon>Natronosalvus</taxon>
    </lineage>
</organism>
<accession>A0AAP2Z5H7</accession>
<gene>
    <name evidence="3" type="ORF">OB919_03800</name>
</gene>
<feature type="domain" description="DUF7573" evidence="2">
    <location>
        <begin position="91"/>
        <end position="126"/>
    </location>
</feature>
<feature type="compositionally biased region" description="Low complexity" evidence="1">
    <location>
        <begin position="60"/>
        <end position="71"/>
    </location>
</feature>
<comment type="caution">
    <text evidence="3">The sequence shown here is derived from an EMBL/GenBank/DDBJ whole genome shotgun (WGS) entry which is preliminary data.</text>
</comment>
<sequence length="126" mass="13409">MTEDDARLTDFFGGQETEEPRDASRESEPGGESRDSAADVGPTDFDAAGDDAADTDAADETTAGPDTAAGESTPVDGDEDEPSVEYTDSGLSTYAWGRYTCSHCGETVVLVWRDDDALVCHDCKTW</sequence>
<name>A0AAP2Z5H7_9EURY</name>
<dbReference type="Proteomes" id="UP001321047">
    <property type="component" value="Unassembled WGS sequence"/>
</dbReference>
<proteinExistence type="predicted"/>
<dbReference type="InterPro" id="IPR055995">
    <property type="entry name" value="DUF7573"/>
</dbReference>